<dbReference type="InterPro" id="IPR050367">
    <property type="entry name" value="APC_superfamily"/>
</dbReference>
<feature type="transmembrane region" description="Helical" evidence="6">
    <location>
        <begin position="385"/>
        <end position="409"/>
    </location>
</feature>
<feature type="transmembrane region" description="Helical" evidence="6">
    <location>
        <begin position="160"/>
        <end position="179"/>
    </location>
</feature>
<feature type="transmembrane region" description="Helical" evidence="6">
    <location>
        <begin position="415"/>
        <end position="435"/>
    </location>
</feature>
<feature type="transmembrane region" description="Helical" evidence="6">
    <location>
        <begin position="46"/>
        <end position="66"/>
    </location>
</feature>
<keyword evidence="8" id="KW-1185">Reference proteome</keyword>
<organism evidence="7 8">
    <name type="scientific">Candidatus Clostridium radicumherbarum</name>
    <dbReference type="NCBI Taxonomy" id="3381662"/>
    <lineage>
        <taxon>Bacteria</taxon>
        <taxon>Bacillati</taxon>
        <taxon>Bacillota</taxon>
        <taxon>Clostridia</taxon>
        <taxon>Eubacteriales</taxon>
        <taxon>Clostridiaceae</taxon>
        <taxon>Clostridium</taxon>
    </lineage>
</organism>
<keyword evidence="2" id="KW-1003">Cell membrane</keyword>
<dbReference type="InterPro" id="IPR002293">
    <property type="entry name" value="AA/rel_permease1"/>
</dbReference>
<dbReference type="EMBL" id="JBJHZY010000001">
    <property type="protein sequence ID" value="MFL0267302.1"/>
    <property type="molecule type" value="Genomic_DNA"/>
</dbReference>
<evidence type="ECO:0000256" key="5">
    <source>
        <dbReference type="ARBA" id="ARBA00023136"/>
    </source>
</evidence>
<keyword evidence="3 6" id="KW-0812">Transmembrane</keyword>
<evidence type="ECO:0000256" key="3">
    <source>
        <dbReference type="ARBA" id="ARBA00022692"/>
    </source>
</evidence>
<keyword evidence="5 6" id="KW-0472">Membrane</keyword>
<proteinExistence type="predicted"/>
<evidence type="ECO:0000256" key="1">
    <source>
        <dbReference type="ARBA" id="ARBA00004651"/>
    </source>
</evidence>
<feature type="transmembrane region" description="Helical" evidence="6">
    <location>
        <begin position="230"/>
        <end position="251"/>
    </location>
</feature>
<evidence type="ECO:0000313" key="7">
    <source>
        <dbReference type="EMBL" id="MFL0267302.1"/>
    </source>
</evidence>
<dbReference type="RefSeq" id="WP_406763908.1">
    <property type="nucleotide sequence ID" value="NZ_JBJHZY010000001.1"/>
</dbReference>
<feature type="transmembrane region" description="Helical" evidence="6">
    <location>
        <begin position="191"/>
        <end position="209"/>
    </location>
</feature>
<feature type="transmembrane region" description="Helical" evidence="6">
    <location>
        <begin position="350"/>
        <end position="373"/>
    </location>
</feature>
<comment type="subcellular location">
    <subcellularLocation>
        <location evidence="1">Cell membrane</location>
        <topology evidence="1">Multi-pass membrane protein</topology>
    </subcellularLocation>
</comment>
<feature type="transmembrane region" description="Helical" evidence="6">
    <location>
        <begin position="12"/>
        <end position="34"/>
    </location>
</feature>
<accession>A0ABW8TT87</accession>
<dbReference type="Pfam" id="PF13520">
    <property type="entry name" value="AA_permease_2"/>
    <property type="match status" value="1"/>
</dbReference>
<feature type="transmembrane region" description="Helical" evidence="6">
    <location>
        <begin position="327"/>
        <end position="344"/>
    </location>
</feature>
<keyword evidence="4 6" id="KW-1133">Transmembrane helix</keyword>
<dbReference type="Gene3D" id="1.20.1740.10">
    <property type="entry name" value="Amino acid/polyamine transporter I"/>
    <property type="match status" value="1"/>
</dbReference>
<evidence type="ECO:0000256" key="4">
    <source>
        <dbReference type="ARBA" id="ARBA00022989"/>
    </source>
</evidence>
<reference evidence="7 8" key="1">
    <citation type="submission" date="2024-11" db="EMBL/GenBank/DDBJ databases">
        <authorList>
            <person name="Heng Y.C."/>
            <person name="Lim A.C.H."/>
            <person name="Lee J.K.Y."/>
            <person name="Kittelmann S."/>
        </authorList>
    </citation>
    <scope>NUCLEOTIDE SEQUENCE [LARGE SCALE GENOMIC DNA]</scope>
    <source>
        <strain evidence="7 8">WILCCON 0202</strain>
    </source>
</reference>
<evidence type="ECO:0000313" key="8">
    <source>
        <dbReference type="Proteomes" id="UP001623661"/>
    </source>
</evidence>
<name>A0ABW8TT87_9CLOT</name>
<sequence length="451" mass="48333">MEQNTKLKKELGLVIATALVAGNIMGSGIFMLPATLASTSGPGATILAWIITGLGSIFLALSFARLSRKIHKTGGPYEYSKLAFGDFMGFINAWLYWNGSWIGNAAVLIAVTSYAGTLYPTIGSNHLASFLFASLILWIFTLINVIGVKLAGKVQTTITIFEIGLFLFFIISAALHFKIGNLTPAFPSGKGISTLPAAATATLWAFIGFESSSIAAGEIKNPEKNVARSTIIGISIAVVMYMAINIFAMGAMPQSALAKSSAPIAEILSQYFGNGIIKLITVGVVISILGTTIGWLLSTARIAYAAGKDGMFPSFFAKISKNGTPKVSLIVSAVLVNILLAMNYQKSLTAAFNFVILLATLSYLPVYAFTAAADMMLIVKREKNFNFLSFVKSAFVPLVGFIYACWTIYGSGAETVMYGFLLMLAGIPFYVYMAFKNKEKINSIRSYENAA</sequence>
<feature type="transmembrane region" description="Helical" evidence="6">
    <location>
        <begin position="127"/>
        <end position="148"/>
    </location>
</feature>
<dbReference type="PANTHER" id="PTHR42770:SF18">
    <property type="entry name" value="ARGININE_AGMATINE ANTIPORTER"/>
    <property type="match status" value="1"/>
</dbReference>
<dbReference type="PANTHER" id="PTHR42770">
    <property type="entry name" value="AMINO ACID TRANSPORTER-RELATED"/>
    <property type="match status" value="1"/>
</dbReference>
<protein>
    <submittedName>
        <fullName evidence="7">APC family permease</fullName>
    </submittedName>
</protein>
<evidence type="ECO:0000256" key="2">
    <source>
        <dbReference type="ARBA" id="ARBA00022475"/>
    </source>
</evidence>
<feature type="transmembrane region" description="Helical" evidence="6">
    <location>
        <begin position="271"/>
        <end position="297"/>
    </location>
</feature>
<dbReference type="Proteomes" id="UP001623661">
    <property type="component" value="Unassembled WGS sequence"/>
</dbReference>
<dbReference type="PIRSF" id="PIRSF006060">
    <property type="entry name" value="AA_transporter"/>
    <property type="match status" value="1"/>
</dbReference>
<evidence type="ECO:0000256" key="6">
    <source>
        <dbReference type="SAM" id="Phobius"/>
    </source>
</evidence>
<comment type="caution">
    <text evidence="7">The sequence shown here is derived from an EMBL/GenBank/DDBJ whole genome shotgun (WGS) entry which is preliminary data.</text>
</comment>
<gene>
    <name evidence="7" type="ORF">ACJDUH_04225</name>
</gene>
<feature type="transmembrane region" description="Helical" evidence="6">
    <location>
        <begin position="87"/>
        <end position="115"/>
    </location>
</feature>